<dbReference type="GO" id="GO:0006310">
    <property type="term" value="P:DNA recombination"/>
    <property type="evidence" value="ECO:0007669"/>
    <property type="project" value="UniProtKB-KW"/>
</dbReference>
<dbReference type="GO" id="GO:0003677">
    <property type="term" value="F:DNA binding"/>
    <property type="evidence" value="ECO:0007669"/>
    <property type="project" value="UniProtKB-UniRule"/>
</dbReference>
<evidence type="ECO:0000256" key="3">
    <source>
        <dbReference type="ARBA" id="ARBA00023172"/>
    </source>
</evidence>
<dbReference type="InterPro" id="IPR004107">
    <property type="entry name" value="Integrase_SAM-like_N"/>
</dbReference>
<evidence type="ECO:0000313" key="8">
    <source>
        <dbReference type="Proteomes" id="UP000297938"/>
    </source>
</evidence>
<dbReference type="Gene3D" id="1.10.150.130">
    <property type="match status" value="1"/>
</dbReference>
<name>A0A7Z8D1H9_CARDV</name>
<dbReference type="Pfam" id="PF13495">
    <property type="entry name" value="Phage_int_SAM_4"/>
    <property type="match status" value="1"/>
</dbReference>
<gene>
    <name evidence="7" type="ORF">CKN69_01660</name>
</gene>
<dbReference type="PANTHER" id="PTHR30349:SF81">
    <property type="entry name" value="TYROSINE RECOMBINASE XERC"/>
    <property type="match status" value="1"/>
</dbReference>
<keyword evidence="1" id="KW-0229">DNA integration</keyword>
<organism evidence="7 8">
    <name type="scientific">Carnobacterium divergens</name>
    <name type="common">Lactobacillus divergens</name>
    <dbReference type="NCBI Taxonomy" id="2748"/>
    <lineage>
        <taxon>Bacteria</taxon>
        <taxon>Bacillati</taxon>
        <taxon>Bacillota</taxon>
        <taxon>Bacilli</taxon>
        <taxon>Lactobacillales</taxon>
        <taxon>Carnobacteriaceae</taxon>
        <taxon>Carnobacterium</taxon>
    </lineage>
</organism>
<dbReference type="InterPro" id="IPR044068">
    <property type="entry name" value="CB"/>
</dbReference>
<dbReference type="Gene3D" id="1.10.443.10">
    <property type="entry name" value="Intergrase catalytic core"/>
    <property type="match status" value="1"/>
</dbReference>
<accession>A0A7Z8D1H9</accession>
<protein>
    <recommendedName>
        <fullName evidence="9">Recombinase XerC</fullName>
    </recommendedName>
</protein>
<dbReference type="InterPro" id="IPR011010">
    <property type="entry name" value="DNA_brk_join_enz"/>
</dbReference>
<dbReference type="PROSITE" id="PS51900">
    <property type="entry name" value="CB"/>
    <property type="match status" value="1"/>
</dbReference>
<dbReference type="InterPro" id="IPR050090">
    <property type="entry name" value="Tyrosine_recombinase_XerCD"/>
</dbReference>
<dbReference type="InterPro" id="IPR002104">
    <property type="entry name" value="Integrase_catalytic"/>
</dbReference>
<dbReference type="SUPFAM" id="SSF56349">
    <property type="entry name" value="DNA breaking-rejoining enzymes"/>
    <property type="match status" value="1"/>
</dbReference>
<dbReference type="GO" id="GO:0015074">
    <property type="term" value="P:DNA integration"/>
    <property type="evidence" value="ECO:0007669"/>
    <property type="project" value="UniProtKB-KW"/>
</dbReference>
<dbReference type="EMBL" id="NRPP01000004">
    <property type="protein sequence ID" value="TFJ29105.1"/>
    <property type="molecule type" value="Genomic_DNA"/>
</dbReference>
<dbReference type="PROSITE" id="PS51898">
    <property type="entry name" value="TYR_RECOMBINASE"/>
    <property type="match status" value="1"/>
</dbReference>
<dbReference type="AlphaFoldDB" id="A0A7Z8D1H9"/>
<feature type="domain" description="Core-binding (CB)" evidence="6">
    <location>
        <begin position="18"/>
        <end position="100"/>
    </location>
</feature>
<comment type="caution">
    <text evidence="7">The sequence shown here is derived from an EMBL/GenBank/DDBJ whole genome shotgun (WGS) entry which is preliminary data.</text>
</comment>
<evidence type="ECO:0000259" key="6">
    <source>
        <dbReference type="PROSITE" id="PS51900"/>
    </source>
</evidence>
<proteinExistence type="predicted"/>
<dbReference type="Proteomes" id="UP000297938">
    <property type="component" value="Unassembled WGS sequence"/>
</dbReference>
<reference evidence="7 8" key="1">
    <citation type="journal article" date="2018" name="Int. J. Food Microbiol.">
        <title>Growth of Carnobacterium spp. isolated from chilled vacuum-packaged meat under relevant acidic conditions.</title>
        <authorList>
            <person name="Zhang P."/>
            <person name="Badoni M."/>
            <person name="Ganzle M."/>
            <person name="Yang X."/>
        </authorList>
    </citation>
    <scope>NUCLEOTIDE SEQUENCE [LARGE SCALE GENOMIC DNA]</scope>
    <source>
        <strain evidence="7 8">B2</strain>
    </source>
</reference>
<evidence type="ECO:0000313" key="7">
    <source>
        <dbReference type="EMBL" id="TFJ29105.1"/>
    </source>
</evidence>
<evidence type="ECO:0000259" key="5">
    <source>
        <dbReference type="PROSITE" id="PS51898"/>
    </source>
</evidence>
<evidence type="ECO:0008006" key="9">
    <source>
        <dbReference type="Google" id="ProtNLM"/>
    </source>
</evidence>
<feature type="domain" description="Tyr recombinase" evidence="5">
    <location>
        <begin position="123"/>
        <end position="313"/>
    </location>
</feature>
<dbReference type="PANTHER" id="PTHR30349">
    <property type="entry name" value="PHAGE INTEGRASE-RELATED"/>
    <property type="match status" value="1"/>
</dbReference>
<dbReference type="InterPro" id="IPR013762">
    <property type="entry name" value="Integrase-like_cat_sf"/>
</dbReference>
<evidence type="ECO:0000256" key="2">
    <source>
        <dbReference type="ARBA" id="ARBA00023125"/>
    </source>
</evidence>
<sequence length="327" mass="38866">MIILRKRDYTHILLNWSRLMEKIIQQFLQEKESLNNLSEKSIYAYRCDLSGLHLFCKERKVDWTSGTIDYLAYLQKEQKLKPRTLRRKLTTYKMFFNYALEKEMIVGHQPLRLKKNDFIIPKNLPKTLNKNEIADLIHTIYLEHTILKTTYRKMICTRDIAIIELLFCTGIRIGELSSIMLENYNLIEQTIIIYGKNRKERMIYISSTEVRLAIQNWLALRDLLLPKTDHLFINKYGEQLSIFGIEHIFKKYKEKANINSAATPHFLRHTFATELLNNGANIREVQEILGHSSISTTEIYTQVSTNRKKYVLEKYNYRNSLFENKKE</sequence>
<evidence type="ECO:0000256" key="1">
    <source>
        <dbReference type="ARBA" id="ARBA00022908"/>
    </source>
</evidence>
<evidence type="ECO:0000256" key="4">
    <source>
        <dbReference type="PROSITE-ProRule" id="PRU01248"/>
    </source>
</evidence>
<keyword evidence="3" id="KW-0233">DNA recombination</keyword>
<dbReference type="Pfam" id="PF00589">
    <property type="entry name" value="Phage_integrase"/>
    <property type="match status" value="1"/>
</dbReference>
<dbReference type="InterPro" id="IPR010998">
    <property type="entry name" value="Integrase_recombinase_N"/>
</dbReference>
<keyword evidence="2 4" id="KW-0238">DNA-binding</keyword>